<organism evidence="2 3">
    <name type="scientific">Aquaticitalea lipolytica</name>
    <dbReference type="NCBI Taxonomy" id="1247562"/>
    <lineage>
        <taxon>Bacteria</taxon>
        <taxon>Pseudomonadati</taxon>
        <taxon>Bacteroidota</taxon>
        <taxon>Flavobacteriia</taxon>
        <taxon>Flavobacteriales</taxon>
        <taxon>Flavobacteriaceae</taxon>
        <taxon>Aquaticitalea</taxon>
    </lineage>
</organism>
<proteinExistence type="predicted"/>
<feature type="signal peptide" evidence="1">
    <location>
        <begin position="1"/>
        <end position="19"/>
    </location>
</feature>
<dbReference type="RefSeq" id="WP_188605621.1">
    <property type="nucleotide sequence ID" value="NZ_BMIC01000002.1"/>
</dbReference>
<gene>
    <name evidence="2" type="ORF">GCM10011531_13740</name>
</gene>
<dbReference type="AlphaFoldDB" id="A0A8J2TRH9"/>
<evidence type="ECO:0000313" key="2">
    <source>
        <dbReference type="EMBL" id="GFZ84310.1"/>
    </source>
</evidence>
<comment type="caution">
    <text evidence="2">The sequence shown here is derived from an EMBL/GenBank/DDBJ whole genome shotgun (WGS) entry which is preliminary data.</text>
</comment>
<keyword evidence="1" id="KW-0732">Signal</keyword>
<dbReference type="EMBL" id="BMIC01000002">
    <property type="protein sequence ID" value="GFZ84310.1"/>
    <property type="molecule type" value="Genomic_DNA"/>
</dbReference>
<dbReference type="Proteomes" id="UP000598120">
    <property type="component" value="Unassembled WGS sequence"/>
</dbReference>
<evidence type="ECO:0008006" key="4">
    <source>
        <dbReference type="Google" id="ProtNLM"/>
    </source>
</evidence>
<sequence length="190" mass="21147">MKKKLIILIAILTSNFIEAQFIKEKSINAQIGYGISLPYDSVDETTDDGFFMQGELVLEAYSWLEIRPYAGLILVNSNGKDIDGNPTNEKAESKAFLIGGKTRLRAPIRWVAPYIEAGFGISAGKFETFTAFTNIKKSGVIYHIPVSFGLELGKKNNFDLGFTYFFHPTVEQYSGAFTLGVTIPLKDKQK</sequence>
<keyword evidence="3" id="KW-1185">Reference proteome</keyword>
<accession>A0A8J2TRH9</accession>
<feature type="chain" id="PRO_5035260682" description="Outer membrane protein beta-barrel domain-containing protein" evidence="1">
    <location>
        <begin position="20"/>
        <end position="190"/>
    </location>
</feature>
<protein>
    <recommendedName>
        <fullName evidence="4">Outer membrane protein beta-barrel domain-containing protein</fullName>
    </recommendedName>
</protein>
<name>A0A8J2TRH9_9FLAO</name>
<evidence type="ECO:0000256" key="1">
    <source>
        <dbReference type="SAM" id="SignalP"/>
    </source>
</evidence>
<reference evidence="2 3" key="1">
    <citation type="journal article" date="2014" name="Int. J. Syst. Evol. Microbiol.">
        <title>Complete genome sequence of Corynebacterium casei LMG S-19264T (=DSM 44701T), isolated from a smear-ripened cheese.</title>
        <authorList>
            <consortium name="US DOE Joint Genome Institute (JGI-PGF)"/>
            <person name="Walter F."/>
            <person name="Albersmeier A."/>
            <person name="Kalinowski J."/>
            <person name="Ruckert C."/>
        </authorList>
    </citation>
    <scope>NUCLEOTIDE SEQUENCE [LARGE SCALE GENOMIC DNA]</scope>
    <source>
        <strain evidence="2 3">CGMCC 1.15295</strain>
    </source>
</reference>
<evidence type="ECO:0000313" key="3">
    <source>
        <dbReference type="Proteomes" id="UP000598120"/>
    </source>
</evidence>